<reference evidence="5 7" key="2">
    <citation type="submission" date="2018-08" db="EMBL/GenBank/DDBJ databases">
        <title>A genome reference for cultivated species of the human gut microbiota.</title>
        <authorList>
            <person name="Zou Y."/>
            <person name="Xue W."/>
            <person name="Luo G."/>
        </authorList>
    </citation>
    <scope>NUCLEOTIDE SEQUENCE [LARGE SCALE GENOMIC DNA]</scope>
    <source>
        <strain evidence="5 7">TF05-12AC</strain>
    </source>
</reference>
<dbReference type="PANTHER" id="PTHR43790:SF8">
    <property type="entry name" value="SUGAR ABC TRANSPORTER ATP-BINDING PROTEIN"/>
    <property type="match status" value="1"/>
</dbReference>
<dbReference type="GO" id="GO:0016887">
    <property type="term" value="F:ATP hydrolysis activity"/>
    <property type="evidence" value="ECO:0007669"/>
    <property type="project" value="InterPro"/>
</dbReference>
<evidence type="ECO:0000256" key="1">
    <source>
        <dbReference type="ARBA" id="ARBA00022741"/>
    </source>
</evidence>
<dbReference type="InterPro" id="IPR027417">
    <property type="entry name" value="P-loop_NTPase"/>
</dbReference>
<dbReference type="GO" id="GO:0005524">
    <property type="term" value="F:ATP binding"/>
    <property type="evidence" value="ECO:0007669"/>
    <property type="project" value="UniProtKB-KW"/>
</dbReference>
<evidence type="ECO:0000313" key="7">
    <source>
        <dbReference type="Proteomes" id="UP000260828"/>
    </source>
</evidence>
<evidence type="ECO:0000259" key="3">
    <source>
        <dbReference type="PROSITE" id="PS50893"/>
    </source>
</evidence>
<evidence type="ECO:0000313" key="6">
    <source>
        <dbReference type="Proteomes" id="UP000095765"/>
    </source>
</evidence>
<dbReference type="AlphaFoldDB" id="A0A174SI31"/>
<dbReference type="SUPFAM" id="SSF52540">
    <property type="entry name" value="P-loop containing nucleoside triphosphate hydrolases"/>
    <property type="match status" value="2"/>
</dbReference>
<evidence type="ECO:0000313" key="4">
    <source>
        <dbReference type="EMBL" id="CUP96011.1"/>
    </source>
</evidence>
<dbReference type="EMBL" id="QVME01000002">
    <property type="protein sequence ID" value="RGE69008.1"/>
    <property type="molecule type" value="Genomic_DNA"/>
</dbReference>
<dbReference type="Proteomes" id="UP000095765">
    <property type="component" value="Unassembled WGS sequence"/>
</dbReference>
<feature type="domain" description="ABC transporter" evidence="3">
    <location>
        <begin position="253"/>
        <end position="489"/>
    </location>
</feature>
<organism evidence="4 6">
    <name type="scientific">Anaerotruncus colihominis</name>
    <dbReference type="NCBI Taxonomy" id="169435"/>
    <lineage>
        <taxon>Bacteria</taxon>
        <taxon>Bacillati</taxon>
        <taxon>Bacillota</taxon>
        <taxon>Clostridia</taxon>
        <taxon>Eubacteriales</taxon>
        <taxon>Oscillospiraceae</taxon>
        <taxon>Anaerotruncus</taxon>
    </lineage>
</organism>
<dbReference type="Gene3D" id="3.40.50.300">
    <property type="entry name" value="P-loop containing nucleotide triphosphate hydrolases"/>
    <property type="match status" value="2"/>
</dbReference>
<reference evidence="4 6" key="1">
    <citation type="submission" date="2015-09" db="EMBL/GenBank/DDBJ databases">
        <authorList>
            <consortium name="Pathogen Informatics"/>
        </authorList>
    </citation>
    <scope>NUCLEOTIDE SEQUENCE [LARGE SCALE GENOMIC DNA]</scope>
    <source>
        <strain evidence="4 6">2789STDY5834939</strain>
    </source>
</reference>
<protein>
    <submittedName>
        <fullName evidence="4">Ribose import ATP-binding protein RbsA</fullName>
        <ecNumber evidence="4">3.6.3.17</ecNumber>
    </submittedName>
    <submittedName>
        <fullName evidence="5">Sugar ABC transporter ATP-binding protein</fullName>
    </submittedName>
</protein>
<dbReference type="InterPro" id="IPR050107">
    <property type="entry name" value="ABC_carbohydrate_import_ATPase"/>
</dbReference>
<feature type="domain" description="ABC transporter" evidence="3">
    <location>
        <begin position="6"/>
        <end position="241"/>
    </location>
</feature>
<sequence>MREEVLRMDHVTRVVDGSACLTDLSLHLFCGEILGLLCMSDHGEDELVELVQKNLPLHYGFVYFDEQLVNSYRKSPMTRNRAAVIERRGRLVGGLSVMDNLFVLRRGFKKYLISRRTLREQYWRYAGELEIEVSPDTPASALSGYERCAVELLKAVLSGARLVVVRDISNIISTADLARFQALMRRCAARGLSFLYLCAHHEEAFTICDRIMVMEDGQIVLALRRPYTSDEAIWRHSLDFSRPVPLPELTGPRRLPALEFDRVVTENLHGFSMRVLPGECVALLDRSNTILEDIVGLMTGNLRPRSGRLVMGGRPFSGGDGMREQAVGVIQADPTRTMIFEGLTALDNLCFMADRKGKFFWSGHAARASIAREYASVFGEDIYERDVRRLSRRTLYDLVYYRMHLYRPAVVFCVQPFFGADMYRRRHIIDLLELLRARGIALVLLMVNISDSLSVADRLLVAENGALLHEYDREGFCALSKEEGYDPHRTR</sequence>
<dbReference type="RefSeq" id="WP_055245559.1">
    <property type="nucleotide sequence ID" value="NZ_CZBE01000018.1"/>
</dbReference>
<name>A0A174SI31_9FIRM</name>
<dbReference type="InterPro" id="IPR003439">
    <property type="entry name" value="ABC_transporter-like_ATP-bd"/>
</dbReference>
<dbReference type="OrthoDB" id="2078674at2"/>
<dbReference type="Proteomes" id="UP000260828">
    <property type="component" value="Unassembled WGS sequence"/>
</dbReference>
<gene>
    <name evidence="4" type="primary">rbsA_9</name>
    <name evidence="5" type="ORF">DXC40_06910</name>
    <name evidence="4" type="ORF">ERS852551_02560</name>
</gene>
<dbReference type="PANTHER" id="PTHR43790">
    <property type="entry name" value="CARBOHYDRATE TRANSPORT ATP-BINDING PROTEIN MG119-RELATED"/>
    <property type="match status" value="1"/>
</dbReference>
<dbReference type="EC" id="3.6.3.17" evidence="4"/>
<keyword evidence="2 4" id="KW-0067">ATP-binding</keyword>
<keyword evidence="1" id="KW-0547">Nucleotide-binding</keyword>
<dbReference type="PROSITE" id="PS50893">
    <property type="entry name" value="ABC_TRANSPORTER_2"/>
    <property type="match status" value="2"/>
</dbReference>
<evidence type="ECO:0000313" key="5">
    <source>
        <dbReference type="EMBL" id="RGE69008.1"/>
    </source>
</evidence>
<proteinExistence type="predicted"/>
<keyword evidence="4" id="KW-0378">Hydrolase</keyword>
<evidence type="ECO:0000256" key="2">
    <source>
        <dbReference type="ARBA" id="ARBA00022840"/>
    </source>
</evidence>
<accession>A0A174SI31</accession>
<dbReference type="EMBL" id="CZBE01000018">
    <property type="protein sequence ID" value="CUP96011.1"/>
    <property type="molecule type" value="Genomic_DNA"/>
</dbReference>